<feature type="domain" description="Polysaccharide pyruvyl transferase" evidence="1">
    <location>
        <begin position="17"/>
        <end position="300"/>
    </location>
</feature>
<dbReference type="PANTHER" id="PTHR36836">
    <property type="entry name" value="COLANIC ACID BIOSYNTHESIS PROTEIN WCAK"/>
    <property type="match status" value="1"/>
</dbReference>
<dbReference type="PANTHER" id="PTHR36836:SF1">
    <property type="entry name" value="COLANIC ACID BIOSYNTHESIS PROTEIN WCAK"/>
    <property type="match status" value="1"/>
</dbReference>
<evidence type="ECO:0000313" key="3">
    <source>
        <dbReference type="Proteomes" id="UP000749471"/>
    </source>
</evidence>
<protein>
    <submittedName>
        <fullName evidence="2">Polysaccharide pyruvyl transferase CsaB</fullName>
    </submittedName>
</protein>
<organism evidence="2 3">
    <name type="scientific">Tissierella simiarum</name>
    <dbReference type="NCBI Taxonomy" id="2841534"/>
    <lineage>
        <taxon>Bacteria</taxon>
        <taxon>Bacillati</taxon>
        <taxon>Bacillota</taxon>
        <taxon>Tissierellia</taxon>
        <taxon>Tissierellales</taxon>
        <taxon>Tissierellaceae</taxon>
        <taxon>Tissierella</taxon>
    </lineage>
</organism>
<accession>A0ABS6E7H2</accession>
<gene>
    <name evidence="2" type="primary">csaB</name>
    <name evidence="2" type="ORF">KQI42_10800</name>
</gene>
<evidence type="ECO:0000313" key="2">
    <source>
        <dbReference type="EMBL" id="MBU5438501.1"/>
    </source>
</evidence>
<sequence>MSRVNTILISGYYGFDNSGDDAILKAIVKDIKQYNSEVSIAVLSNNPSKTEKMYCVKAVNRFKFKEVLKEMKNTDLFISGGGSLLQDITSTRSLLYYLTLMKLAKIFKKPVMVYANGIGPINKKINRFLARKILNKVDLITLRDEDSKAYVKGLGVRNKNIHVTADPVFTLAPDPKDSIDRILKKEGIPMNKKMIGISVRQWKKANNLTEVVSKAIDYIIKEHDVNVILIPMHYPEDLEISEEIIKKVNSNDCYLLSDKYSVEEIMGVIKELEIIVAMRLHSLIYAATQGIPMVGLVYDPKIEGILRSLKMDHMCSVEDLIYEELISNIDYVWNNRIELKETLRKLDKDLQDKALSNVTMALDLLEVGD</sequence>
<proteinExistence type="predicted"/>
<dbReference type="Pfam" id="PF04230">
    <property type="entry name" value="PS_pyruv_trans"/>
    <property type="match status" value="1"/>
</dbReference>
<dbReference type="NCBIfam" id="TIGR03609">
    <property type="entry name" value="S_layer_CsaB"/>
    <property type="match status" value="1"/>
</dbReference>
<evidence type="ECO:0000259" key="1">
    <source>
        <dbReference type="Pfam" id="PF04230"/>
    </source>
</evidence>
<dbReference type="InterPro" id="IPR007345">
    <property type="entry name" value="Polysacch_pyruvyl_Trfase"/>
</dbReference>
<keyword evidence="2" id="KW-0808">Transferase</keyword>
<keyword evidence="3" id="KW-1185">Reference proteome</keyword>
<dbReference type="Proteomes" id="UP000749471">
    <property type="component" value="Unassembled WGS sequence"/>
</dbReference>
<dbReference type="RefSeq" id="WP_216519652.1">
    <property type="nucleotide sequence ID" value="NZ_JAHLPM010000008.1"/>
</dbReference>
<comment type="caution">
    <text evidence="2">The sequence shown here is derived from an EMBL/GenBank/DDBJ whole genome shotgun (WGS) entry which is preliminary data.</text>
</comment>
<reference evidence="2 3" key="1">
    <citation type="submission" date="2021-06" db="EMBL/GenBank/DDBJ databases">
        <authorList>
            <person name="Sun Q."/>
            <person name="Li D."/>
        </authorList>
    </citation>
    <scope>NUCLEOTIDE SEQUENCE [LARGE SCALE GENOMIC DNA]</scope>
    <source>
        <strain evidence="2 3">MSJ-40</strain>
    </source>
</reference>
<dbReference type="EMBL" id="JAHLPM010000008">
    <property type="protein sequence ID" value="MBU5438501.1"/>
    <property type="molecule type" value="Genomic_DNA"/>
</dbReference>
<name>A0ABS6E7H2_9FIRM</name>
<dbReference type="InterPro" id="IPR019896">
    <property type="entry name" value="Polysacch_pyruvyl_Trfase_CsaB"/>
</dbReference>
<dbReference type="GO" id="GO:0016740">
    <property type="term" value="F:transferase activity"/>
    <property type="evidence" value="ECO:0007669"/>
    <property type="project" value="UniProtKB-KW"/>
</dbReference>